<dbReference type="GO" id="GO:0006508">
    <property type="term" value="P:proteolysis"/>
    <property type="evidence" value="ECO:0007669"/>
    <property type="project" value="InterPro"/>
</dbReference>
<evidence type="ECO:0000313" key="1">
    <source>
        <dbReference type="EMBL" id="VDD43419.1"/>
    </source>
</evidence>
<protein>
    <recommendedName>
        <fullName evidence="2">Peptidase A2 domain-containing protein</fullName>
    </recommendedName>
</protein>
<dbReference type="EMBL" id="LR031877">
    <property type="protein sequence ID" value="VDD43419.1"/>
    <property type="molecule type" value="Genomic_DNA"/>
</dbReference>
<sequence>MPHGDALVITLELAGITFSKILVDTGSTISVISQKTL</sequence>
<organism evidence="1">
    <name type="scientific">Brassica oleracea</name>
    <name type="common">Wild cabbage</name>
    <dbReference type="NCBI Taxonomy" id="3712"/>
    <lineage>
        <taxon>Eukaryota</taxon>
        <taxon>Viridiplantae</taxon>
        <taxon>Streptophyta</taxon>
        <taxon>Embryophyta</taxon>
        <taxon>Tracheophyta</taxon>
        <taxon>Spermatophyta</taxon>
        <taxon>Magnoliopsida</taxon>
        <taxon>eudicotyledons</taxon>
        <taxon>Gunneridae</taxon>
        <taxon>Pentapetalae</taxon>
        <taxon>rosids</taxon>
        <taxon>malvids</taxon>
        <taxon>Brassicales</taxon>
        <taxon>Brassicaceae</taxon>
        <taxon>Brassiceae</taxon>
        <taxon>Brassica</taxon>
    </lineage>
</organism>
<gene>
    <name evidence="1" type="ORF">BOLC5T30966H</name>
</gene>
<reference evidence="1" key="1">
    <citation type="submission" date="2018-11" db="EMBL/GenBank/DDBJ databases">
        <authorList>
            <consortium name="Genoscope - CEA"/>
            <person name="William W."/>
        </authorList>
    </citation>
    <scope>NUCLEOTIDE SEQUENCE</scope>
</reference>
<dbReference type="GO" id="GO:0004190">
    <property type="term" value="F:aspartic-type endopeptidase activity"/>
    <property type="evidence" value="ECO:0007669"/>
    <property type="project" value="InterPro"/>
</dbReference>
<dbReference type="AlphaFoldDB" id="A0A3P6FKL0"/>
<dbReference type="PROSITE" id="PS00141">
    <property type="entry name" value="ASP_PROTEASE"/>
    <property type="match status" value="1"/>
</dbReference>
<proteinExistence type="predicted"/>
<dbReference type="InterPro" id="IPR001969">
    <property type="entry name" value="Aspartic_peptidase_AS"/>
</dbReference>
<accession>A0A3P6FKL0</accession>
<evidence type="ECO:0008006" key="2">
    <source>
        <dbReference type="Google" id="ProtNLM"/>
    </source>
</evidence>
<name>A0A3P6FKL0_BRAOL</name>